<evidence type="ECO:0000256" key="1">
    <source>
        <dbReference type="SAM" id="MobiDB-lite"/>
    </source>
</evidence>
<feature type="compositionally biased region" description="Pro residues" evidence="1">
    <location>
        <begin position="71"/>
        <end position="80"/>
    </location>
</feature>
<dbReference type="EMBL" id="CM017322">
    <property type="protein sequence ID" value="KAE8009264.1"/>
    <property type="molecule type" value="Genomic_DNA"/>
</dbReference>
<keyword evidence="4" id="KW-1185">Reference proteome</keyword>
<evidence type="ECO:0000256" key="2">
    <source>
        <dbReference type="SAM" id="Phobius"/>
    </source>
</evidence>
<protein>
    <submittedName>
        <fullName evidence="3">Uncharacterized protein</fullName>
    </submittedName>
</protein>
<keyword evidence="2" id="KW-0472">Membrane</keyword>
<organism evidence="3 4">
    <name type="scientific">Carpinus fangiana</name>
    <dbReference type="NCBI Taxonomy" id="176857"/>
    <lineage>
        <taxon>Eukaryota</taxon>
        <taxon>Viridiplantae</taxon>
        <taxon>Streptophyta</taxon>
        <taxon>Embryophyta</taxon>
        <taxon>Tracheophyta</taxon>
        <taxon>Spermatophyta</taxon>
        <taxon>Magnoliopsida</taxon>
        <taxon>eudicotyledons</taxon>
        <taxon>Gunneridae</taxon>
        <taxon>Pentapetalae</taxon>
        <taxon>rosids</taxon>
        <taxon>fabids</taxon>
        <taxon>Fagales</taxon>
        <taxon>Betulaceae</taxon>
        <taxon>Carpinus</taxon>
    </lineage>
</organism>
<keyword evidence="2" id="KW-0812">Transmembrane</keyword>
<accession>A0A5N6QQF9</accession>
<feature type="region of interest" description="Disordered" evidence="1">
    <location>
        <begin position="1"/>
        <end position="31"/>
    </location>
</feature>
<evidence type="ECO:0000313" key="4">
    <source>
        <dbReference type="Proteomes" id="UP000327013"/>
    </source>
</evidence>
<dbReference type="Proteomes" id="UP000327013">
    <property type="component" value="Chromosome 2"/>
</dbReference>
<evidence type="ECO:0000313" key="3">
    <source>
        <dbReference type="EMBL" id="KAE8009264.1"/>
    </source>
</evidence>
<name>A0A5N6QQF9_9ROSI</name>
<keyword evidence="2" id="KW-1133">Transmembrane helix</keyword>
<gene>
    <name evidence="3" type="ORF">FH972_005712</name>
</gene>
<feature type="compositionally biased region" description="Polar residues" evidence="1">
    <location>
        <begin position="81"/>
        <end position="91"/>
    </location>
</feature>
<proteinExistence type="predicted"/>
<feature type="region of interest" description="Disordered" evidence="1">
    <location>
        <begin position="66"/>
        <end position="100"/>
    </location>
</feature>
<dbReference type="AlphaFoldDB" id="A0A5N6QQF9"/>
<sequence>MEVGCGNGNPSPSLAGPPPPGSGSNSSTSGDMAKNTVIAIFSTITGAITTYLIAKLWKLYFKPECNTPADAAPPPNPPPSVSTTQEHYNTPPTSPSDLRV</sequence>
<feature type="transmembrane region" description="Helical" evidence="2">
    <location>
        <begin position="36"/>
        <end position="54"/>
    </location>
</feature>
<reference evidence="3 4" key="1">
    <citation type="submission" date="2019-06" db="EMBL/GenBank/DDBJ databases">
        <title>A chromosomal-level reference genome of Carpinus fangiana (Coryloideae, Betulaceae).</title>
        <authorList>
            <person name="Yang X."/>
            <person name="Wang Z."/>
            <person name="Zhang L."/>
            <person name="Hao G."/>
            <person name="Liu J."/>
            <person name="Yang Y."/>
        </authorList>
    </citation>
    <scope>NUCLEOTIDE SEQUENCE [LARGE SCALE GENOMIC DNA]</scope>
    <source>
        <strain evidence="3">Cfa_2016G</strain>
        <tissue evidence="3">Leaf</tissue>
    </source>
</reference>